<dbReference type="EMBL" id="JAGKQM010000016">
    <property type="protein sequence ID" value="KAH0872049.1"/>
    <property type="molecule type" value="Genomic_DNA"/>
</dbReference>
<evidence type="ECO:0000313" key="1">
    <source>
        <dbReference type="EMBL" id="KAH0872049.1"/>
    </source>
</evidence>
<evidence type="ECO:0000313" key="2">
    <source>
        <dbReference type="Proteomes" id="UP000824890"/>
    </source>
</evidence>
<gene>
    <name evidence="1" type="ORF">HID58_069411</name>
</gene>
<reference evidence="1 2" key="1">
    <citation type="submission" date="2021-05" db="EMBL/GenBank/DDBJ databases">
        <title>Genome Assembly of Synthetic Allotetraploid Brassica napus Reveals Homoeologous Exchanges between Subgenomes.</title>
        <authorList>
            <person name="Davis J.T."/>
        </authorList>
    </citation>
    <scope>NUCLEOTIDE SEQUENCE [LARGE SCALE GENOMIC DNA]</scope>
    <source>
        <strain evidence="2">cv. Da-Ae</strain>
        <tissue evidence="1">Seedling</tissue>
    </source>
</reference>
<accession>A0ABQ7YVT2</accession>
<sequence length="348" mass="38696">MATRVCGAPHLSLWQDLKLQHCIQALWSMVFTRHSLACSSALISTVDLSSDVYDFFLGNQIWNHDALSPPPIQQLFLCRSSLLLRLFGSGLSPENPLAAAHTDECSFYRSLLDFTDHRLGVGAGVGVFCLNSMLTLLESIVKPIYLSDVNMKSSEVRVSFFGAIFGVNSKFLSKVHHQRPTPTSASIKSSWSLLKLEDCSTLVFFSFKMASKTSSCWSHERSFSIFLLFVGVKSSIKIPHVSQETSSISLPLLALCNGSFGTKRYNETHPNENRGIVTVTISTVEDFEGQCNLFVSLLVISFNLLSNLSKFVSLYLHGLVYKISIRPAHRVLDVALIFVKLMNEKLLC</sequence>
<dbReference type="Proteomes" id="UP000824890">
    <property type="component" value="Unassembled WGS sequence"/>
</dbReference>
<organism evidence="1 2">
    <name type="scientific">Brassica napus</name>
    <name type="common">Rape</name>
    <dbReference type="NCBI Taxonomy" id="3708"/>
    <lineage>
        <taxon>Eukaryota</taxon>
        <taxon>Viridiplantae</taxon>
        <taxon>Streptophyta</taxon>
        <taxon>Embryophyta</taxon>
        <taxon>Tracheophyta</taxon>
        <taxon>Spermatophyta</taxon>
        <taxon>Magnoliopsida</taxon>
        <taxon>eudicotyledons</taxon>
        <taxon>Gunneridae</taxon>
        <taxon>Pentapetalae</taxon>
        <taxon>rosids</taxon>
        <taxon>malvids</taxon>
        <taxon>Brassicales</taxon>
        <taxon>Brassicaceae</taxon>
        <taxon>Brassiceae</taxon>
        <taxon>Brassica</taxon>
    </lineage>
</organism>
<protein>
    <submittedName>
        <fullName evidence="1">Uncharacterized protein</fullName>
    </submittedName>
</protein>
<name>A0ABQ7YVT2_BRANA</name>
<keyword evidence="2" id="KW-1185">Reference proteome</keyword>
<comment type="caution">
    <text evidence="1">The sequence shown here is derived from an EMBL/GenBank/DDBJ whole genome shotgun (WGS) entry which is preliminary data.</text>
</comment>
<proteinExistence type="predicted"/>